<accession>A0ACC2PEF4</accession>
<dbReference type="EMBL" id="CM056741">
    <property type="protein sequence ID" value="KAJ8681925.1"/>
    <property type="molecule type" value="Genomic_DNA"/>
</dbReference>
<evidence type="ECO:0000313" key="1">
    <source>
        <dbReference type="EMBL" id="KAJ8681925.1"/>
    </source>
</evidence>
<gene>
    <name evidence="1" type="ORF">QAD02_017717</name>
</gene>
<protein>
    <submittedName>
        <fullName evidence="1">Uncharacterized protein</fullName>
    </submittedName>
</protein>
<evidence type="ECO:0000313" key="2">
    <source>
        <dbReference type="Proteomes" id="UP001239111"/>
    </source>
</evidence>
<sequence length="208" mass="23660">MLTDDHTVRTTLVSGDPELCKAFLFEAAIYWAKQGLQVYCIAPKQFEYLPPIFHGRSEPSANTLRLISFIYPSDYDELLSLLVRLPTFARIASVVLLDEFDTYCSSRDAKSWAQLCAALLNAAEQCSSDRRPVRICATTTGLDQKQEARGWSHCLKMYFDEKWNLQMESDDACDTEDIRKVSLKNVDRGSIELCWLNDGALVLRKIFA</sequence>
<dbReference type="Proteomes" id="UP001239111">
    <property type="component" value="Chromosome 1"/>
</dbReference>
<keyword evidence="2" id="KW-1185">Reference proteome</keyword>
<name>A0ACC2PEF4_9HYME</name>
<proteinExistence type="predicted"/>
<comment type="caution">
    <text evidence="1">The sequence shown here is derived from an EMBL/GenBank/DDBJ whole genome shotgun (WGS) entry which is preliminary data.</text>
</comment>
<reference evidence="1" key="1">
    <citation type="submission" date="2023-04" db="EMBL/GenBank/DDBJ databases">
        <title>A chromosome-level genome assembly of the parasitoid wasp Eretmocerus hayati.</title>
        <authorList>
            <person name="Zhong Y."/>
            <person name="Liu S."/>
            <person name="Liu Y."/>
        </authorList>
    </citation>
    <scope>NUCLEOTIDE SEQUENCE</scope>
    <source>
        <strain evidence="1">ZJU_SS_LIU_2023</strain>
    </source>
</reference>
<organism evidence="1 2">
    <name type="scientific">Eretmocerus hayati</name>
    <dbReference type="NCBI Taxonomy" id="131215"/>
    <lineage>
        <taxon>Eukaryota</taxon>
        <taxon>Metazoa</taxon>
        <taxon>Ecdysozoa</taxon>
        <taxon>Arthropoda</taxon>
        <taxon>Hexapoda</taxon>
        <taxon>Insecta</taxon>
        <taxon>Pterygota</taxon>
        <taxon>Neoptera</taxon>
        <taxon>Endopterygota</taxon>
        <taxon>Hymenoptera</taxon>
        <taxon>Apocrita</taxon>
        <taxon>Proctotrupomorpha</taxon>
        <taxon>Chalcidoidea</taxon>
        <taxon>Aphelinidae</taxon>
        <taxon>Aphelininae</taxon>
        <taxon>Eretmocerus</taxon>
    </lineage>
</organism>